<dbReference type="AlphaFoldDB" id="A0A1Q2L216"/>
<sequence length="61" mass="7228">MSDTGMKKTYLTQGQTQWKRRIWLFLLNIKAITVRIILKLCLTQGQKKEKRQDKKKGGDYV</sequence>
<evidence type="ECO:0000256" key="1">
    <source>
        <dbReference type="SAM" id="Phobius"/>
    </source>
</evidence>
<dbReference type="KEGG" id="pmar:B0X71_13895"/>
<proteinExistence type="predicted"/>
<keyword evidence="1" id="KW-1133">Transmembrane helix</keyword>
<dbReference type="EMBL" id="CP019640">
    <property type="protein sequence ID" value="AQQ54087.1"/>
    <property type="molecule type" value="Genomic_DNA"/>
</dbReference>
<gene>
    <name evidence="2" type="ORF">B0X71_13895</name>
</gene>
<reference evidence="2 3" key="1">
    <citation type="submission" date="2017-02" db="EMBL/GenBank/DDBJ databases">
        <title>The complete genomic sequence of a novel cold adapted crude oil-degrading bacterium Planococcus qaidamina Y42.</title>
        <authorList>
            <person name="Yang R."/>
        </authorList>
    </citation>
    <scope>NUCLEOTIDE SEQUENCE [LARGE SCALE GENOMIC DNA]</scope>
    <source>
        <strain evidence="2 3">Y42</strain>
    </source>
</reference>
<name>A0A1Q2L216_9BACL</name>
<protein>
    <submittedName>
        <fullName evidence="2">Uncharacterized protein</fullName>
    </submittedName>
</protein>
<evidence type="ECO:0000313" key="2">
    <source>
        <dbReference type="EMBL" id="AQQ54087.1"/>
    </source>
</evidence>
<feature type="transmembrane region" description="Helical" evidence="1">
    <location>
        <begin position="22"/>
        <end position="42"/>
    </location>
</feature>
<dbReference type="Proteomes" id="UP000188184">
    <property type="component" value="Chromosome"/>
</dbReference>
<evidence type="ECO:0000313" key="3">
    <source>
        <dbReference type="Proteomes" id="UP000188184"/>
    </source>
</evidence>
<keyword evidence="3" id="KW-1185">Reference proteome</keyword>
<keyword evidence="1" id="KW-0472">Membrane</keyword>
<accession>A0A1Q2L216</accession>
<organism evidence="2 3">
    <name type="scientific">Planococcus lenghuensis</name>
    <dbReference type="NCBI Taxonomy" id="2213202"/>
    <lineage>
        <taxon>Bacteria</taxon>
        <taxon>Bacillati</taxon>
        <taxon>Bacillota</taxon>
        <taxon>Bacilli</taxon>
        <taxon>Bacillales</taxon>
        <taxon>Caryophanaceae</taxon>
        <taxon>Planococcus</taxon>
    </lineage>
</organism>
<keyword evidence="1" id="KW-0812">Transmembrane</keyword>